<gene>
    <name evidence="1" type="ORF">BpHYR1_051184</name>
</gene>
<reference evidence="1 2" key="1">
    <citation type="journal article" date="2018" name="Sci. Rep.">
        <title>Genomic signatures of local adaptation to the degree of environmental predictability in rotifers.</title>
        <authorList>
            <person name="Franch-Gras L."/>
            <person name="Hahn C."/>
            <person name="Garcia-Roger E.M."/>
            <person name="Carmona M.J."/>
            <person name="Serra M."/>
            <person name="Gomez A."/>
        </authorList>
    </citation>
    <scope>NUCLEOTIDE SEQUENCE [LARGE SCALE GENOMIC DNA]</scope>
    <source>
        <strain evidence="1">HYR1</strain>
    </source>
</reference>
<keyword evidence="2" id="KW-1185">Reference proteome</keyword>
<organism evidence="1 2">
    <name type="scientific">Brachionus plicatilis</name>
    <name type="common">Marine rotifer</name>
    <name type="synonym">Brachionus muelleri</name>
    <dbReference type="NCBI Taxonomy" id="10195"/>
    <lineage>
        <taxon>Eukaryota</taxon>
        <taxon>Metazoa</taxon>
        <taxon>Spiralia</taxon>
        <taxon>Gnathifera</taxon>
        <taxon>Rotifera</taxon>
        <taxon>Eurotatoria</taxon>
        <taxon>Monogononta</taxon>
        <taxon>Pseudotrocha</taxon>
        <taxon>Ploima</taxon>
        <taxon>Brachionidae</taxon>
        <taxon>Brachionus</taxon>
    </lineage>
</organism>
<comment type="caution">
    <text evidence="1">The sequence shown here is derived from an EMBL/GenBank/DDBJ whole genome shotgun (WGS) entry which is preliminary data.</text>
</comment>
<proteinExistence type="predicted"/>
<evidence type="ECO:0000313" key="2">
    <source>
        <dbReference type="Proteomes" id="UP000276133"/>
    </source>
</evidence>
<dbReference type="AlphaFoldDB" id="A0A3M7QQK0"/>
<accession>A0A3M7QQK0</accession>
<evidence type="ECO:0000313" key="1">
    <source>
        <dbReference type="EMBL" id="RNA13620.1"/>
    </source>
</evidence>
<protein>
    <submittedName>
        <fullName evidence="1">Uncharacterized protein</fullName>
    </submittedName>
</protein>
<sequence>MKTKWFNFVAILLLPTTKNNIKKTKNNVFLLSFCWHCDFWKIQKKNEETLTLTSFGLKSPKLFLHSIYHMNPALAKILKNVNFIILIIN</sequence>
<dbReference type="EMBL" id="REGN01005363">
    <property type="protein sequence ID" value="RNA13620.1"/>
    <property type="molecule type" value="Genomic_DNA"/>
</dbReference>
<name>A0A3M7QQK0_BRAPC</name>
<dbReference type="Proteomes" id="UP000276133">
    <property type="component" value="Unassembled WGS sequence"/>
</dbReference>